<protein>
    <submittedName>
        <fullName evidence="8">Rieske (2Fe-2S) protein</fullName>
    </submittedName>
</protein>
<proteinExistence type="inferred from homology"/>
<reference evidence="8 9" key="1">
    <citation type="submission" date="2024-09" db="EMBL/GenBank/DDBJ databases">
        <authorList>
            <person name="Sun Q."/>
            <person name="Mori K."/>
        </authorList>
    </citation>
    <scope>NUCLEOTIDE SEQUENCE [LARGE SCALE GENOMIC DNA]</scope>
    <source>
        <strain evidence="8 9">TISTR 2452</strain>
    </source>
</reference>
<gene>
    <name evidence="8" type="ORF">ACFFSY_17815</name>
</gene>
<keyword evidence="2" id="KW-0479">Metal-binding</keyword>
<evidence type="ECO:0000256" key="6">
    <source>
        <dbReference type="ARBA" id="ARBA00038001"/>
    </source>
</evidence>
<dbReference type="Pfam" id="PF00355">
    <property type="entry name" value="Rieske"/>
    <property type="match status" value="1"/>
</dbReference>
<evidence type="ECO:0000256" key="4">
    <source>
        <dbReference type="ARBA" id="ARBA00023014"/>
    </source>
</evidence>
<evidence type="ECO:0000256" key="2">
    <source>
        <dbReference type="ARBA" id="ARBA00022723"/>
    </source>
</evidence>
<evidence type="ECO:0000256" key="1">
    <source>
        <dbReference type="ARBA" id="ARBA00022714"/>
    </source>
</evidence>
<comment type="similarity">
    <text evidence="6">Belongs to the bacterial ring-hydroxylating dioxygenase ferredoxin component family.</text>
</comment>
<dbReference type="PROSITE" id="PS51296">
    <property type="entry name" value="RIESKE"/>
    <property type="match status" value="1"/>
</dbReference>
<evidence type="ECO:0000313" key="8">
    <source>
        <dbReference type="EMBL" id="MFB9327788.1"/>
    </source>
</evidence>
<dbReference type="PANTHER" id="PTHR21496">
    <property type="entry name" value="FERREDOXIN-RELATED"/>
    <property type="match status" value="1"/>
</dbReference>
<keyword evidence="3" id="KW-0408">Iron</keyword>
<comment type="caution">
    <text evidence="8">The sequence shown here is derived from an EMBL/GenBank/DDBJ whole genome shotgun (WGS) entry which is preliminary data.</text>
</comment>
<dbReference type="Proteomes" id="UP001589747">
    <property type="component" value="Unassembled WGS sequence"/>
</dbReference>
<keyword evidence="9" id="KW-1185">Reference proteome</keyword>
<dbReference type="InterPro" id="IPR017941">
    <property type="entry name" value="Rieske_2Fe-2S"/>
</dbReference>
<dbReference type="InterPro" id="IPR036922">
    <property type="entry name" value="Rieske_2Fe-2S_sf"/>
</dbReference>
<dbReference type="SUPFAM" id="SSF50022">
    <property type="entry name" value="ISP domain"/>
    <property type="match status" value="1"/>
</dbReference>
<dbReference type="RefSeq" id="WP_377496433.1">
    <property type="nucleotide sequence ID" value="NZ_JBHMDO010000029.1"/>
</dbReference>
<dbReference type="EMBL" id="JBHMDO010000029">
    <property type="protein sequence ID" value="MFB9327788.1"/>
    <property type="molecule type" value="Genomic_DNA"/>
</dbReference>
<accession>A0ABV5KRC6</accession>
<evidence type="ECO:0000256" key="3">
    <source>
        <dbReference type="ARBA" id="ARBA00023004"/>
    </source>
</evidence>
<dbReference type="Gene3D" id="2.102.10.10">
    <property type="entry name" value="Rieske [2Fe-2S] iron-sulphur domain"/>
    <property type="match status" value="1"/>
</dbReference>
<keyword evidence="1" id="KW-0001">2Fe-2S</keyword>
<evidence type="ECO:0000259" key="7">
    <source>
        <dbReference type="PROSITE" id="PS51296"/>
    </source>
</evidence>
<name>A0ABV5KRC6_9BACL</name>
<comment type="cofactor">
    <cofactor evidence="5">
        <name>[2Fe-2S] cluster</name>
        <dbReference type="ChEBI" id="CHEBI:190135"/>
    </cofactor>
</comment>
<organism evidence="8 9">
    <name type="scientific">Paenibacillus aurantiacus</name>
    <dbReference type="NCBI Taxonomy" id="1936118"/>
    <lineage>
        <taxon>Bacteria</taxon>
        <taxon>Bacillati</taxon>
        <taxon>Bacillota</taxon>
        <taxon>Bacilli</taxon>
        <taxon>Bacillales</taxon>
        <taxon>Paenibacillaceae</taxon>
        <taxon>Paenibacillus</taxon>
    </lineage>
</organism>
<keyword evidence="4" id="KW-0411">Iron-sulfur</keyword>
<dbReference type="PANTHER" id="PTHR21496:SF0">
    <property type="entry name" value="RIESKE DOMAIN-CONTAINING PROTEIN"/>
    <property type="match status" value="1"/>
</dbReference>
<sequence>MVAADWIHVGRLEQLQAEGVKVVKGGIAVFAHEDGAAAVDNLCPHLGFPLHLGSLCNGILTCHWHHARFDLCSGGTLDPWADDALAHEVRIEQGEVWVHAAPKRVMNRDELRQRLQEGLEQNIGIVIAKAVVGLIEAGVSEDEIVRIGIDFGTAQRGGWGSGLTILAAMRNVLPKLDKNGRILALFHGLSHVARSGAGSAPRRLLQPLPSTELPIERLAGWYRECIEVRDTQGAEKVLLTALAGGSSPELLADMMLVAVTDHFYLDGGHTFDFHNKAFEMLAVCGPDMATKILASLTPMMSNPSRGEEQHHWQAPVDLVTPLKEIFERMQACGPAANRSAEPGKIVFEDEAFVEQLLSDQPLTTLGRMEEALQNGVPAAHIARLIALAAAERIVRFHTQNDFRDWIAVLHTFTYAHAVHERMIRSAEPLLNRALFFGAIALYHDRFLNVPRAPKPKADVYRSEIADASTDQLLSLLDRRQQVEEAAGWVSAYLEADRDPAALIQALGHSLLREDAEFHSFQLFEAAVTEFDHWRNMPGDFASRAGEVMLIACARYLAAHAPTARELPRTAHIAWRLHRGEKLFESES</sequence>
<feature type="domain" description="Rieske" evidence="7">
    <location>
        <begin position="6"/>
        <end position="98"/>
    </location>
</feature>
<evidence type="ECO:0000256" key="5">
    <source>
        <dbReference type="ARBA" id="ARBA00034078"/>
    </source>
</evidence>
<evidence type="ECO:0000313" key="9">
    <source>
        <dbReference type="Proteomes" id="UP001589747"/>
    </source>
</evidence>